<evidence type="ECO:0000313" key="1">
    <source>
        <dbReference type="EMBL" id="MUK46837.1"/>
    </source>
</evidence>
<organism evidence="1 2">
    <name type="scientific">Aliivibrio fischeri</name>
    <name type="common">Vibrio fischeri</name>
    <dbReference type="NCBI Taxonomy" id="668"/>
    <lineage>
        <taxon>Bacteria</taxon>
        <taxon>Pseudomonadati</taxon>
        <taxon>Pseudomonadota</taxon>
        <taxon>Gammaproteobacteria</taxon>
        <taxon>Vibrionales</taxon>
        <taxon>Vibrionaceae</taxon>
        <taxon>Aliivibrio</taxon>
    </lineage>
</organism>
<protein>
    <submittedName>
        <fullName evidence="1">Uncharacterized protein</fullName>
    </submittedName>
</protein>
<dbReference type="EMBL" id="WOBO01000019">
    <property type="protein sequence ID" value="MUK46837.1"/>
    <property type="molecule type" value="Genomic_DNA"/>
</dbReference>
<accession>A0A1B9PB90</accession>
<dbReference type="AlphaFoldDB" id="A0A1B9PB90"/>
<sequence>MKISELIQNLQSIQKEHGNDIEVVTGEEWFPEQLLTSSVNHNMAFLKFDRLPCDIPAEIDARGFLEHEEILIKQLVNNVIFSELEPEMMVDKLTDMLVFSHENISCDVIEHFSQLENKKIGV</sequence>
<dbReference type="OMA" id="DIVMGEE"/>
<name>A0A1B9PB90_ALIFS</name>
<comment type="caution">
    <text evidence="1">The sequence shown here is derived from an EMBL/GenBank/DDBJ whole genome shotgun (WGS) entry which is preliminary data.</text>
</comment>
<dbReference type="GeneID" id="54164237"/>
<reference evidence="1 2" key="1">
    <citation type="submission" date="2019-11" db="EMBL/GenBank/DDBJ databases">
        <title>Using colonization assays and comparative genomics to discover symbiosis behaviors and factors in Vibrio fischeri.</title>
        <authorList>
            <person name="Bongrand C."/>
            <person name="Moriano-Gutierrez S."/>
            <person name="Arevalo P."/>
            <person name="Mcfall-Ngai M."/>
            <person name="Visick K."/>
            <person name="Polz M.F."/>
            <person name="Ruby E.G."/>
        </authorList>
    </citation>
    <scope>NUCLEOTIDE SEQUENCE [LARGE SCALE GENOMIC DNA]</scope>
    <source>
        <strain evidence="2">emors.3.2</strain>
    </source>
</reference>
<evidence type="ECO:0000313" key="2">
    <source>
        <dbReference type="Proteomes" id="UP000435323"/>
    </source>
</evidence>
<proteinExistence type="predicted"/>
<dbReference type="Proteomes" id="UP000435323">
    <property type="component" value="Unassembled WGS sequence"/>
</dbReference>
<dbReference type="RefSeq" id="WP_011262138.1">
    <property type="nucleotide sequence ID" value="NZ_BMPC01000035.1"/>
</dbReference>
<gene>
    <name evidence="1" type="ORF">GNP77_15850</name>
</gene>